<keyword evidence="2" id="KW-1133">Transmembrane helix</keyword>
<evidence type="ECO:0000256" key="1">
    <source>
        <dbReference type="SAM" id="MobiDB-lite"/>
    </source>
</evidence>
<feature type="transmembrane region" description="Helical" evidence="2">
    <location>
        <begin position="233"/>
        <end position="251"/>
    </location>
</feature>
<evidence type="ECO:0000256" key="2">
    <source>
        <dbReference type="SAM" id="Phobius"/>
    </source>
</evidence>
<accession>A0A0K1ELM3</accession>
<protein>
    <submittedName>
        <fullName evidence="3">Uncharacterized protein</fullName>
    </submittedName>
</protein>
<dbReference type="AlphaFoldDB" id="A0A0K1ELM3"/>
<feature type="transmembrane region" description="Helical" evidence="2">
    <location>
        <begin position="165"/>
        <end position="185"/>
    </location>
</feature>
<dbReference type="OrthoDB" id="9989350at2"/>
<feature type="compositionally biased region" description="Polar residues" evidence="1">
    <location>
        <begin position="32"/>
        <end position="43"/>
    </location>
</feature>
<dbReference type="Proteomes" id="UP000067626">
    <property type="component" value="Chromosome"/>
</dbReference>
<dbReference type="STRING" id="52.CMC5_057640"/>
<dbReference type="EMBL" id="CP012159">
    <property type="protein sequence ID" value="AKT41557.1"/>
    <property type="molecule type" value="Genomic_DNA"/>
</dbReference>
<keyword evidence="2" id="KW-0812">Transmembrane</keyword>
<reference evidence="3 4" key="1">
    <citation type="submission" date="2015-07" db="EMBL/GenBank/DDBJ databases">
        <title>Genome analysis of myxobacterium Chondromyces crocatus Cm c5 reveals a high potential for natural compound synthesis and the genetic basis for the loss of fruiting body formation.</title>
        <authorList>
            <person name="Zaburannyi N."/>
            <person name="Bunk B."/>
            <person name="Maier J."/>
            <person name="Overmann J."/>
            <person name="Mueller R."/>
        </authorList>
    </citation>
    <scope>NUCLEOTIDE SEQUENCE [LARGE SCALE GENOMIC DNA]</scope>
    <source>
        <strain evidence="3 4">Cm c5</strain>
    </source>
</reference>
<keyword evidence="2" id="KW-0472">Membrane</keyword>
<organism evidence="3 4">
    <name type="scientific">Chondromyces crocatus</name>
    <dbReference type="NCBI Taxonomy" id="52"/>
    <lineage>
        <taxon>Bacteria</taxon>
        <taxon>Pseudomonadati</taxon>
        <taxon>Myxococcota</taxon>
        <taxon>Polyangia</taxon>
        <taxon>Polyangiales</taxon>
        <taxon>Polyangiaceae</taxon>
        <taxon>Chondromyces</taxon>
    </lineage>
</organism>
<gene>
    <name evidence="3" type="ORF">CMC5_057640</name>
</gene>
<dbReference type="RefSeq" id="WP_156338914.1">
    <property type="nucleotide sequence ID" value="NZ_CP012159.1"/>
</dbReference>
<feature type="transmembrane region" description="Helical" evidence="2">
    <location>
        <begin position="132"/>
        <end position="153"/>
    </location>
</feature>
<feature type="transmembrane region" description="Helical" evidence="2">
    <location>
        <begin position="191"/>
        <end position="213"/>
    </location>
</feature>
<feature type="region of interest" description="Disordered" evidence="1">
    <location>
        <begin position="1"/>
        <end position="67"/>
    </location>
</feature>
<keyword evidence="4" id="KW-1185">Reference proteome</keyword>
<evidence type="ECO:0000313" key="3">
    <source>
        <dbReference type="EMBL" id="AKT41557.1"/>
    </source>
</evidence>
<proteinExistence type="predicted"/>
<dbReference type="KEGG" id="ccro:CMC5_057640"/>
<name>A0A0K1ELM3_CHOCO</name>
<evidence type="ECO:0000313" key="4">
    <source>
        <dbReference type="Proteomes" id="UP000067626"/>
    </source>
</evidence>
<sequence length="261" mass="26360">MHAHASLDPTHFPAVPPPAERPHTLSPDAPSSPETDATPLTSQASASRAPRPPSATDIPSAGTSNAPEMPSLQGWAATFLAPDLTGPVVLRTEAIRFCTGAGLASLYGLALGTRQGGTALLHHALGVPAAHLAVAGLAVPALFIALALFDAPLDPPRVVASAARAAASSGLVLAGLAPAAALYVVTSESPMAALVAGVLGLMVGGFAGVTRLLHELRRGFDRQSETSRIATSLVFAMFALFATVLAGRVWLSSLPILGGAL</sequence>